<accession>A0A8X7RWX8</accession>
<organism evidence="1 2">
    <name type="scientific">Brassica carinata</name>
    <name type="common">Ethiopian mustard</name>
    <name type="synonym">Abyssinian cabbage</name>
    <dbReference type="NCBI Taxonomy" id="52824"/>
    <lineage>
        <taxon>Eukaryota</taxon>
        <taxon>Viridiplantae</taxon>
        <taxon>Streptophyta</taxon>
        <taxon>Embryophyta</taxon>
        <taxon>Tracheophyta</taxon>
        <taxon>Spermatophyta</taxon>
        <taxon>Magnoliopsida</taxon>
        <taxon>eudicotyledons</taxon>
        <taxon>Gunneridae</taxon>
        <taxon>Pentapetalae</taxon>
        <taxon>rosids</taxon>
        <taxon>malvids</taxon>
        <taxon>Brassicales</taxon>
        <taxon>Brassicaceae</taxon>
        <taxon>Brassiceae</taxon>
        <taxon>Brassica</taxon>
    </lineage>
</organism>
<protein>
    <submittedName>
        <fullName evidence="1">Uncharacterized protein</fullName>
    </submittedName>
</protein>
<proteinExistence type="predicted"/>
<name>A0A8X7RWX8_BRACI</name>
<keyword evidence="2" id="KW-1185">Reference proteome</keyword>
<dbReference type="Proteomes" id="UP000886595">
    <property type="component" value="Unassembled WGS sequence"/>
</dbReference>
<dbReference type="AlphaFoldDB" id="A0A8X7RWX8"/>
<gene>
    <name evidence="1" type="ORF">Bca52824_043662</name>
</gene>
<dbReference type="EMBL" id="JAAMPC010000009">
    <property type="protein sequence ID" value="KAG2296993.1"/>
    <property type="molecule type" value="Genomic_DNA"/>
</dbReference>
<sequence>MQEKVVFKLDVFDERIKQRAMKVKLKKIYKYVDIIALEHDGEPKKNPDPAKKPEPIVKKAPSFRRWKISFF</sequence>
<evidence type="ECO:0000313" key="2">
    <source>
        <dbReference type="Proteomes" id="UP000886595"/>
    </source>
</evidence>
<evidence type="ECO:0000313" key="1">
    <source>
        <dbReference type="EMBL" id="KAG2296993.1"/>
    </source>
</evidence>
<dbReference type="OrthoDB" id="1923658at2759"/>
<comment type="caution">
    <text evidence="1">The sequence shown here is derived from an EMBL/GenBank/DDBJ whole genome shotgun (WGS) entry which is preliminary data.</text>
</comment>
<reference evidence="1 2" key="1">
    <citation type="submission" date="2020-02" db="EMBL/GenBank/DDBJ databases">
        <authorList>
            <person name="Ma Q."/>
            <person name="Huang Y."/>
            <person name="Song X."/>
            <person name="Pei D."/>
        </authorList>
    </citation>
    <scope>NUCLEOTIDE SEQUENCE [LARGE SCALE GENOMIC DNA]</scope>
    <source>
        <strain evidence="1">Sxm20200214</strain>
        <tissue evidence="1">Leaf</tissue>
    </source>
</reference>